<evidence type="ECO:0000313" key="3">
    <source>
        <dbReference type="Proteomes" id="UP000534186"/>
    </source>
</evidence>
<comment type="caution">
    <text evidence="2">The sequence shown here is derived from an EMBL/GenBank/DDBJ whole genome shotgun (WGS) entry which is preliminary data.</text>
</comment>
<gene>
    <name evidence="2" type="ORF">HDF12_004249</name>
</gene>
<dbReference type="Proteomes" id="UP000534186">
    <property type="component" value="Unassembled WGS sequence"/>
</dbReference>
<accession>A0A7Y9TC87</accession>
<dbReference type="AlphaFoldDB" id="A0A7Y9TC87"/>
<evidence type="ECO:0000256" key="1">
    <source>
        <dbReference type="SAM" id="MobiDB-lite"/>
    </source>
</evidence>
<proteinExistence type="predicted"/>
<organism evidence="2 3">
    <name type="scientific">Tunturiibacter lichenicola</name>
    <dbReference type="NCBI Taxonomy" id="2051959"/>
    <lineage>
        <taxon>Bacteria</taxon>
        <taxon>Pseudomonadati</taxon>
        <taxon>Acidobacteriota</taxon>
        <taxon>Terriglobia</taxon>
        <taxon>Terriglobales</taxon>
        <taxon>Acidobacteriaceae</taxon>
        <taxon>Tunturiibacter</taxon>
    </lineage>
</organism>
<name>A0A7Y9TC87_9BACT</name>
<reference evidence="2 3" key="1">
    <citation type="submission" date="2020-07" db="EMBL/GenBank/DDBJ databases">
        <title>Genomic Encyclopedia of Type Strains, Phase IV (KMG-V): Genome sequencing to study the core and pangenomes of soil and plant-associated prokaryotes.</title>
        <authorList>
            <person name="Whitman W."/>
        </authorList>
    </citation>
    <scope>NUCLEOTIDE SEQUENCE [LARGE SCALE GENOMIC DNA]</scope>
    <source>
        <strain evidence="2 3">M8UP30</strain>
    </source>
</reference>
<feature type="region of interest" description="Disordered" evidence="1">
    <location>
        <begin position="24"/>
        <end position="60"/>
    </location>
</feature>
<protein>
    <submittedName>
        <fullName evidence="2">Uncharacterized protein</fullName>
    </submittedName>
</protein>
<sequence>MREEKPISCLGNWIFGLIPRPKSNSISRNHGAADPAQTTTGHPRDERLQACFPTAFKPTS</sequence>
<evidence type="ECO:0000313" key="2">
    <source>
        <dbReference type="EMBL" id="NYF53850.1"/>
    </source>
</evidence>
<dbReference type="EMBL" id="JACCCV010000002">
    <property type="protein sequence ID" value="NYF53850.1"/>
    <property type="molecule type" value="Genomic_DNA"/>
</dbReference>